<dbReference type="EMBL" id="JALJOQ010000117">
    <property type="protein sequence ID" value="KAK9796293.1"/>
    <property type="molecule type" value="Genomic_DNA"/>
</dbReference>
<gene>
    <name evidence="1" type="ORF">WJX73_007090</name>
</gene>
<protein>
    <submittedName>
        <fullName evidence="1">Uncharacterized protein</fullName>
    </submittedName>
</protein>
<reference evidence="1 2" key="1">
    <citation type="journal article" date="2024" name="Nat. Commun.">
        <title>Phylogenomics reveals the evolutionary origins of lichenization in chlorophyte algae.</title>
        <authorList>
            <person name="Puginier C."/>
            <person name="Libourel C."/>
            <person name="Otte J."/>
            <person name="Skaloud P."/>
            <person name="Haon M."/>
            <person name="Grisel S."/>
            <person name="Petersen M."/>
            <person name="Berrin J.G."/>
            <person name="Delaux P.M."/>
            <person name="Dal Grande F."/>
            <person name="Keller J."/>
        </authorList>
    </citation>
    <scope>NUCLEOTIDE SEQUENCE [LARGE SCALE GENOMIC DNA]</scope>
    <source>
        <strain evidence="1 2">SAG 2036</strain>
    </source>
</reference>
<evidence type="ECO:0000313" key="1">
    <source>
        <dbReference type="EMBL" id="KAK9796293.1"/>
    </source>
</evidence>
<dbReference type="AlphaFoldDB" id="A0AAW1NUK1"/>
<proteinExistence type="predicted"/>
<keyword evidence="2" id="KW-1185">Reference proteome</keyword>
<sequence length="69" mass="7665">MLGGSYPCLPCNVLPMAVCWMAAGRLLPGKGISSGRMGLQNAYMKLALQPWKLALPNKDRRSWLSWMDL</sequence>
<name>A0AAW1NUK1_9CHLO</name>
<accession>A0AAW1NUK1</accession>
<dbReference type="Proteomes" id="UP001465755">
    <property type="component" value="Unassembled WGS sequence"/>
</dbReference>
<comment type="caution">
    <text evidence="1">The sequence shown here is derived from an EMBL/GenBank/DDBJ whole genome shotgun (WGS) entry which is preliminary data.</text>
</comment>
<organism evidence="1 2">
    <name type="scientific">Symbiochloris irregularis</name>
    <dbReference type="NCBI Taxonomy" id="706552"/>
    <lineage>
        <taxon>Eukaryota</taxon>
        <taxon>Viridiplantae</taxon>
        <taxon>Chlorophyta</taxon>
        <taxon>core chlorophytes</taxon>
        <taxon>Trebouxiophyceae</taxon>
        <taxon>Trebouxiales</taxon>
        <taxon>Trebouxiaceae</taxon>
        <taxon>Symbiochloris</taxon>
    </lineage>
</organism>
<evidence type="ECO:0000313" key="2">
    <source>
        <dbReference type="Proteomes" id="UP001465755"/>
    </source>
</evidence>